<dbReference type="Proteomes" id="UP001596174">
    <property type="component" value="Unassembled WGS sequence"/>
</dbReference>
<reference evidence="4" key="1">
    <citation type="journal article" date="2019" name="Int. J. Syst. Evol. Microbiol.">
        <title>The Global Catalogue of Microorganisms (GCM) 10K type strain sequencing project: providing services to taxonomists for standard genome sequencing and annotation.</title>
        <authorList>
            <consortium name="The Broad Institute Genomics Platform"/>
            <consortium name="The Broad Institute Genome Sequencing Center for Infectious Disease"/>
            <person name="Wu L."/>
            <person name="Ma J."/>
        </authorList>
    </citation>
    <scope>NUCLEOTIDE SEQUENCE [LARGE SCALE GENOMIC DNA]</scope>
    <source>
        <strain evidence="4">JCM 4816</strain>
    </source>
</reference>
<keyword evidence="2" id="KW-1133">Transmembrane helix</keyword>
<keyword evidence="2" id="KW-0472">Membrane</keyword>
<feature type="transmembrane region" description="Helical" evidence="2">
    <location>
        <begin position="188"/>
        <end position="214"/>
    </location>
</feature>
<feature type="transmembrane region" description="Helical" evidence="2">
    <location>
        <begin position="78"/>
        <end position="97"/>
    </location>
</feature>
<keyword evidence="4" id="KW-1185">Reference proteome</keyword>
<proteinExistence type="predicted"/>
<evidence type="ECO:0000256" key="1">
    <source>
        <dbReference type="SAM" id="MobiDB-lite"/>
    </source>
</evidence>
<evidence type="ECO:0000256" key="2">
    <source>
        <dbReference type="SAM" id="Phobius"/>
    </source>
</evidence>
<dbReference type="RefSeq" id="WP_380583495.1">
    <property type="nucleotide sequence ID" value="NZ_JBHSQJ010000060.1"/>
</dbReference>
<dbReference type="EMBL" id="JBHSQJ010000060">
    <property type="protein sequence ID" value="MFC5908499.1"/>
    <property type="molecule type" value="Genomic_DNA"/>
</dbReference>
<feature type="region of interest" description="Disordered" evidence="1">
    <location>
        <begin position="43"/>
        <end position="64"/>
    </location>
</feature>
<name>A0ABW1G1Q6_9ACTN</name>
<organism evidence="3 4">
    <name type="scientific">Streptacidiphilus monticola</name>
    <dbReference type="NCBI Taxonomy" id="2161674"/>
    <lineage>
        <taxon>Bacteria</taxon>
        <taxon>Bacillati</taxon>
        <taxon>Actinomycetota</taxon>
        <taxon>Actinomycetes</taxon>
        <taxon>Kitasatosporales</taxon>
        <taxon>Streptomycetaceae</taxon>
        <taxon>Streptacidiphilus</taxon>
    </lineage>
</organism>
<evidence type="ECO:0000313" key="4">
    <source>
        <dbReference type="Proteomes" id="UP001596174"/>
    </source>
</evidence>
<keyword evidence="2" id="KW-0812">Transmembrane</keyword>
<accession>A0ABW1G1Q6</accession>
<feature type="transmembrane region" description="Helical" evidence="2">
    <location>
        <begin position="294"/>
        <end position="312"/>
    </location>
</feature>
<gene>
    <name evidence="3" type="ORF">ACFP3V_14910</name>
</gene>
<sequence length="322" mass="34771">MGTSDDSADASLLRDVLRTARQDPDLLPAEAARLTVARLGPRVARREPRAAGKTPAPTEEQRERLTERTCRAVAAEGAFVGGPVVVLVPVAFCAALLRQLRGVLELAALAGLDPAAEERAAELLLLQGAYADPGTARAAVAETRQPGVRSRRPVRGFGWAAWWALGLRAARLLGLLTQDQARSRWAQVGSWLFLGVVFLAGLVAPLVWLPYMAWSYDRATRRLLDQAAAFYLGVPEVTAEGEALERPTPQGRRRVDPALVGGLVRGLGSLLVGLALVAFTVLADLTLLGSRWPVLALLLAVSSGLTGVLWLWRHGGWRRRRR</sequence>
<protein>
    <submittedName>
        <fullName evidence="3">Uncharacterized protein</fullName>
    </submittedName>
</protein>
<evidence type="ECO:0000313" key="3">
    <source>
        <dbReference type="EMBL" id="MFC5908499.1"/>
    </source>
</evidence>
<feature type="transmembrane region" description="Helical" evidence="2">
    <location>
        <begin position="262"/>
        <end position="282"/>
    </location>
</feature>
<comment type="caution">
    <text evidence="3">The sequence shown here is derived from an EMBL/GenBank/DDBJ whole genome shotgun (WGS) entry which is preliminary data.</text>
</comment>